<name>A0ABS5XME7_9GAMM</name>
<sequence length="262" mass="28035">MTGEAIIEVRGLCNQFGAQVVHDHLNLDLVRGEVLGVVGGSGTGKSVLLRCILGLRHPNAGTVRVFGEELLALPPGRRSQLERRFGVLYQRGALFSSLTVTENIALPLIEHAGLDRPSAERLARVKLALVGLPVEAGDKYPTELSGGMIKRAALARALALDPDILFLDEPTAGLDPIGAAAFDHLILTLRDALGLSVFLVTHDLDTLYTICDRVAVLAKKHVLVADRLEVVAANGDPWIQEYFHGPRGRAAEQAASRVPGSV</sequence>
<dbReference type="PROSITE" id="PS50893">
    <property type="entry name" value="ABC_TRANSPORTER_2"/>
    <property type="match status" value="1"/>
</dbReference>
<proteinExistence type="predicted"/>
<evidence type="ECO:0000256" key="1">
    <source>
        <dbReference type="ARBA" id="ARBA00022448"/>
    </source>
</evidence>
<dbReference type="Pfam" id="PF00005">
    <property type="entry name" value="ABC_tran"/>
    <property type="match status" value="1"/>
</dbReference>
<dbReference type="PANTHER" id="PTHR43023">
    <property type="entry name" value="PROTEIN TRIGALACTOSYLDIACYLGLYCEROL 3, CHLOROPLASTIC"/>
    <property type="match status" value="1"/>
</dbReference>
<keyword evidence="3 5" id="KW-0067">ATP-binding</keyword>
<dbReference type="PROSITE" id="PS00211">
    <property type="entry name" value="ABC_TRANSPORTER_1"/>
    <property type="match status" value="1"/>
</dbReference>
<dbReference type="PANTHER" id="PTHR43023:SF3">
    <property type="entry name" value="PROTEIN TRIGALACTOSYLDIACYLGLYCEROL 3, CHLOROPLASTIC"/>
    <property type="match status" value="1"/>
</dbReference>
<evidence type="ECO:0000313" key="6">
    <source>
        <dbReference type="Proteomes" id="UP001519667"/>
    </source>
</evidence>
<reference evidence="5 6" key="1">
    <citation type="submission" date="2021-04" db="EMBL/GenBank/DDBJ databases">
        <title>Pseudomonas boanensis sp. nov., a bacterium isolated from river water used for household purposes in Boane District, Mozambique.</title>
        <authorList>
            <person name="Nicklasson M."/>
            <person name="Martin-Rodriguez A.J."/>
            <person name="Thorell K."/>
            <person name="Neves L."/>
            <person name="Mussagy A."/>
            <person name="Rydberg H.A."/>
            <person name="Hernroth B."/>
            <person name="Svensson-Stadler L."/>
            <person name="Sjoling A."/>
        </authorList>
    </citation>
    <scope>NUCLEOTIDE SEQUENCE [LARGE SCALE GENOMIC DNA]</scope>
    <source>
        <strain evidence="5 6">DB1</strain>
    </source>
</reference>
<comment type="caution">
    <text evidence="5">The sequence shown here is derived from an EMBL/GenBank/DDBJ whole genome shotgun (WGS) entry which is preliminary data.</text>
</comment>
<dbReference type="SUPFAM" id="SSF52540">
    <property type="entry name" value="P-loop containing nucleoside triphosphate hydrolases"/>
    <property type="match status" value="1"/>
</dbReference>
<evidence type="ECO:0000256" key="2">
    <source>
        <dbReference type="ARBA" id="ARBA00022741"/>
    </source>
</evidence>
<organism evidence="5 6">
    <name type="scientific">Metapseudomonas boanensis</name>
    <dbReference type="NCBI Taxonomy" id="2822138"/>
    <lineage>
        <taxon>Bacteria</taxon>
        <taxon>Pseudomonadati</taxon>
        <taxon>Pseudomonadota</taxon>
        <taxon>Gammaproteobacteria</taxon>
        <taxon>Pseudomonadales</taxon>
        <taxon>Pseudomonadaceae</taxon>
        <taxon>Metapseudomonas</taxon>
    </lineage>
</organism>
<evidence type="ECO:0000256" key="3">
    <source>
        <dbReference type="ARBA" id="ARBA00022840"/>
    </source>
</evidence>
<accession>A0ABS5XME7</accession>
<dbReference type="Proteomes" id="UP001519667">
    <property type="component" value="Unassembled WGS sequence"/>
</dbReference>
<keyword evidence="6" id="KW-1185">Reference proteome</keyword>
<dbReference type="SMART" id="SM00382">
    <property type="entry name" value="AAA"/>
    <property type="match status" value="1"/>
</dbReference>
<protein>
    <submittedName>
        <fullName evidence="5">ATP-binding cassette domain-containing protein</fullName>
    </submittedName>
</protein>
<dbReference type="InterPro" id="IPR017871">
    <property type="entry name" value="ABC_transporter-like_CS"/>
</dbReference>
<dbReference type="InterPro" id="IPR027417">
    <property type="entry name" value="P-loop_NTPase"/>
</dbReference>
<dbReference type="InterPro" id="IPR003439">
    <property type="entry name" value="ABC_transporter-like_ATP-bd"/>
</dbReference>
<feature type="domain" description="ABC transporter" evidence="4">
    <location>
        <begin position="7"/>
        <end position="244"/>
    </location>
</feature>
<dbReference type="EMBL" id="JAGTIS010000017">
    <property type="protein sequence ID" value="MBT8768884.1"/>
    <property type="molecule type" value="Genomic_DNA"/>
</dbReference>
<dbReference type="Gene3D" id="3.40.50.300">
    <property type="entry name" value="P-loop containing nucleotide triphosphate hydrolases"/>
    <property type="match status" value="1"/>
</dbReference>
<keyword evidence="1" id="KW-0813">Transport</keyword>
<dbReference type="GO" id="GO:0005524">
    <property type="term" value="F:ATP binding"/>
    <property type="evidence" value="ECO:0007669"/>
    <property type="project" value="UniProtKB-KW"/>
</dbReference>
<evidence type="ECO:0000259" key="4">
    <source>
        <dbReference type="PROSITE" id="PS50893"/>
    </source>
</evidence>
<evidence type="ECO:0000313" key="5">
    <source>
        <dbReference type="EMBL" id="MBT8768884.1"/>
    </source>
</evidence>
<keyword evidence="2" id="KW-0547">Nucleotide-binding</keyword>
<gene>
    <name evidence="5" type="ORF">J7302_22520</name>
</gene>
<dbReference type="InterPro" id="IPR003593">
    <property type="entry name" value="AAA+_ATPase"/>
</dbReference>
<dbReference type="RefSeq" id="WP_215379955.1">
    <property type="nucleotide sequence ID" value="NZ_JAGTIS010000017.1"/>
</dbReference>